<reference evidence="1 3" key="1">
    <citation type="journal article" date="2020" name="Stud. Mycol.">
        <title>101 Dothideomycetes genomes: a test case for predicting lifestyles and emergence of pathogens.</title>
        <authorList>
            <person name="Haridas S."/>
            <person name="Albert R."/>
            <person name="Binder M."/>
            <person name="Bloem J."/>
            <person name="Labutti K."/>
            <person name="Salamov A."/>
            <person name="Andreopoulos B."/>
            <person name="Baker S."/>
            <person name="Barry K."/>
            <person name="Bills G."/>
            <person name="Bluhm B."/>
            <person name="Cannon C."/>
            <person name="Castanera R."/>
            <person name="Culley D."/>
            <person name="Daum C."/>
            <person name="Ezra D."/>
            <person name="Gonzalez J."/>
            <person name="Henrissat B."/>
            <person name="Kuo A."/>
            <person name="Liang C."/>
            <person name="Lipzen A."/>
            <person name="Lutzoni F."/>
            <person name="Magnuson J."/>
            <person name="Mondo S."/>
            <person name="Nolan M."/>
            <person name="Ohm R."/>
            <person name="Pangilinan J."/>
            <person name="Park H.-J."/>
            <person name="Ramirez L."/>
            <person name="Alfaro M."/>
            <person name="Sun H."/>
            <person name="Tritt A."/>
            <person name="Yoshinaga Y."/>
            <person name="Zwiers L.-H."/>
            <person name="Turgeon B."/>
            <person name="Goodwin S."/>
            <person name="Spatafora J."/>
            <person name="Crous P."/>
            <person name="Grigoriev I."/>
        </authorList>
    </citation>
    <scope>NUCLEOTIDE SEQUENCE</scope>
    <source>
        <strain evidence="1 3">CBS 304.34</strain>
    </source>
</reference>
<evidence type="ECO:0000313" key="3">
    <source>
        <dbReference type="RefSeq" id="XP_033576997.1"/>
    </source>
</evidence>
<keyword evidence="2" id="KW-1185">Reference proteome</keyword>
<dbReference type="RefSeq" id="XP_033576997.1">
    <property type="nucleotide sequence ID" value="XM_033719898.1"/>
</dbReference>
<gene>
    <name evidence="1 3" type="ORF">BDZ99DRAFT_462646</name>
</gene>
<dbReference type="Proteomes" id="UP000504636">
    <property type="component" value="Unplaced"/>
</dbReference>
<organism evidence="1">
    <name type="scientific">Mytilinidion resinicola</name>
    <dbReference type="NCBI Taxonomy" id="574789"/>
    <lineage>
        <taxon>Eukaryota</taxon>
        <taxon>Fungi</taxon>
        <taxon>Dikarya</taxon>
        <taxon>Ascomycota</taxon>
        <taxon>Pezizomycotina</taxon>
        <taxon>Dothideomycetes</taxon>
        <taxon>Pleosporomycetidae</taxon>
        <taxon>Mytilinidiales</taxon>
        <taxon>Mytilinidiaceae</taxon>
        <taxon>Mytilinidion</taxon>
    </lineage>
</organism>
<evidence type="ECO:0000313" key="1">
    <source>
        <dbReference type="EMBL" id="KAF2810033.1"/>
    </source>
</evidence>
<accession>A0A6A6YN77</accession>
<protein>
    <submittedName>
        <fullName evidence="1 3">Uncharacterized protein</fullName>
    </submittedName>
</protein>
<reference evidence="3" key="2">
    <citation type="submission" date="2020-04" db="EMBL/GenBank/DDBJ databases">
        <authorList>
            <consortium name="NCBI Genome Project"/>
        </authorList>
    </citation>
    <scope>NUCLEOTIDE SEQUENCE</scope>
    <source>
        <strain evidence="3">CBS 304.34</strain>
    </source>
</reference>
<dbReference type="GeneID" id="54460791"/>
<dbReference type="AlphaFoldDB" id="A0A6A6YN77"/>
<evidence type="ECO:0000313" key="2">
    <source>
        <dbReference type="Proteomes" id="UP000504636"/>
    </source>
</evidence>
<dbReference type="OrthoDB" id="10316975at2759"/>
<name>A0A6A6YN77_9PEZI</name>
<sequence>MRTTNFSVTTPSGIKYFGPVIAGFALSSGSWDEFYPLSVEGFDEYNDDGTLDMNNCIHLTIPNNAVIHSDPPVEDMCGEMYSLRISPAYEDGEAIAKITWGRVEVRITAVGFIDFDVVPNTQNTNHAAQGNANAVDRLGEQLGGMDLHGVNSDVNDLFGSMSMK</sequence>
<reference evidence="3" key="3">
    <citation type="submission" date="2025-04" db="UniProtKB">
        <authorList>
            <consortium name="RefSeq"/>
        </authorList>
    </citation>
    <scope>IDENTIFICATION</scope>
    <source>
        <strain evidence="3">CBS 304.34</strain>
    </source>
</reference>
<dbReference type="EMBL" id="MU003700">
    <property type="protein sequence ID" value="KAF2810033.1"/>
    <property type="molecule type" value="Genomic_DNA"/>
</dbReference>
<proteinExistence type="predicted"/>